<dbReference type="EMBL" id="JBHSRF010000012">
    <property type="protein sequence ID" value="MFC6081900.1"/>
    <property type="molecule type" value="Genomic_DNA"/>
</dbReference>
<dbReference type="Pfam" id="PF01740">
    <property type="entry name" value="STAS"/>
    <property type="match status" value="1"/>
</dbReference>
<sequence length="116" mass="12179">MTYQVTGPLAVLTVCGALDHNTGAVFQRHIDAIFDGEAPAALVADVSGVDFCDSSGLAAFLALHRRLAAMGGQLSLVGVGGRVARLLEITKLDRLFRLYPTLDEARASVGGQRSPL</sequence>
<keyword evidence="5" id="KW-1185">Reference proteome</keyword>
<organism evidence="4 5">
    <name type="scientific">Sphaerisporangium aureirubrum</name>
    <dbReference type="NCBI Taxonomy" id="1544736"/>
    <lineage>
        <taxon>Bacteria</taxon>
        <taxon>Bacillati</taxon>
        <taxon>Actinomycetota</taxon>
        <taxon>Actinomycetes</taxon>
        <taxon>Streptosporangiales</taxon>
        <taxon>Streptosporangiaceae</taxon>
        <taxon>Sphaerisporangium</taxon>
    </lineage>
</organism>
<evidence type="ECO:0000313" key="5">
    <source>
        <dbReference type="Proteomes" id="UP001596137"/>
    </source>
</evidence>
<dbReference type="InterPro" id="IPR003658">
    <property type="entry name" value="Anti-sigma_ant"/>
</dbReference>
<dbReference type="PROSITE" id="PS50801">
    <property type="entry name" value="STAS"/>
    <property type="match status" value="1"/>
</dbReference>
<dbReference type="RefSeq" id="WP_380750784.1">
    <property type="nucleotide sequence ID" value="NZ_JBHSRF010000012.1"/>
</dbReference>
<dbReference type="NCBIfam" id="TIGR00377">
    <property type="entry name" value="ant_ant_sig"/>
    <property type="match status" value="1"/>
</dbReference>
<accession>A0ABW1NEW7</accession>
<protein>
    <recommendedName>
        <fullName evidence="2">Anti-sigma factor antagonist</fullName>
    </recommendedName>
</protein>
<evidence type="ECO:0000259" key="3">
    <source>
        <dbReference type="PROSITE" id="PS50801"/>
    </source>
</evidence>
<dbReference type="Proteomes" id="UP001596137">
    <property type="component" value="Unassembled WGS sequence"/>
</dbReference>
<gene>
    <name evidence="4" type="ORF">ACFP1K_12095</name>
</gene>
<proteinExistence type="inferred from homology"/>
<dbReference type="PANTHER" id="PTHR33495">
    <property type="entry name" value="ANTI-SIGMA FACTOR ANTAGONIST TM_1081-RELATED-RELATED"/>
    <property type="match status" value="1"/>
</dbReference>
<feature type="domain" description="STAS" evidence="3">
    <location>
        <begin position="1"/>
        <end position="109"/>
    </location>
</feature>
<dbReference type="SUPFAM" id="SSF52091">
    <property type="entry name" value="SpoIIaa-like"/>
    <property type="match status" value="1"/>
</dbReference>
<reference evidence="5" key="1">
    <citation type="journal article" date="2019" name="Int. J. Syst. Evol. Microbiol.">
        <title>The Global Catalogue of Microorganisms (GCM) 10K type strain sequencing project: providing services to taxonomists for standard genome sequencing and annotation.</title>
        <authorList>
            <consortium name="The Broad Institute Genomics Platform"/>
            <consortium name="The Broad Institute Genome Sequencing Center for Infectious Disease"/>
            <person name="Wu L."/>
            <person name="Ma J."/>
        </authorList>
    </citation>
    <scope>NUCLEOTIDE SEQUENCE [LARGE SCALE GENOMIC DNA]</scope>
    <source>
        <strain evidence="5">JCM 30346</strain>
    </source>
</reference>
<dbReference type="InterPro" id="IPR002645">
    <property type="entry name" value="STAS_dom"/>
</dbReference>
<dbReference type="PANTHER" id="PTHR33495:SF2">
    <property type="entry name" value="ANTI-SIGMA FACTOR ANTAGONIST TM_1081-RELATED"/>
    <property type="match status" value="1"/>
</dbReference>
<evidence type="ECO:0000313" key="4">
    <source>
        <dbReference type="EMBL" id="MFC6081900.1"/>
    </source>
</evidence>
<dbReference type="InterPro" id="IPR036513">
    <property type="entry name" value="STAS_dom_sf"/>
</dbReference>
<evidence type="ECO:0000256" key="1">
    <source>
        <dbReference type="ARBA" id="ARBA00009013"/>
    </source>
</evidence>
<dbReference type="Gene3D" id="3.30.750.24">
    <property type="entry name" value="STAS domain"/>
    <property type="match status" value="1"/>
</dbReference>
<evidence type="ECO:0000256" key="2">
    <source>
        <dbReference type="RuleBase" id="RU003749"/>
    </source>
</evidence>
<name>A0ABW1NEW7_9ACTN</name>
<comment type="caution">
    <text evidence="4">The sequence shown here is derived from an EMBL/GenBank/DDBJ whole genome shotgun (WGS) entry which is preliminary data.</text>
</comment>
<comment type="similarity">
    <text evidence="1 2">Belongs to the anti-sigma-factor antagonist family.</text>
</comment>
<dbReference type="CDD" id="cd07043">
    <property type="entry name" value="STAS_anti-anti-sigma_factors"/>
    <property type="match status" value="1"/>
</dbReference>